<dbReference type="PANTHER" id="PTHR43316">
    <property type="entry name" value="HYDROLASE, HALOACID DELAHOGENASE-RELATED"/>
    <property type="match status" value="1"/>
</dbReference>
<dbReference type="PANTHER" id="PTHR43316:SF3">
    <property type="entry name" value="HALOACID DEHALOGENASE, TYPE II (AFU_ORTHOLOGUE AFUA_2G07750)-RELATED"/>
    <property type="match status" value="1"/>
</dbReference>
<proteinExistence type="inferred from homology"/>
<dbReference type="InterPro" id="IPR051540">
    <property type="entry name" value="S-2-haloacid_dehalogenase"/>
</dbReference>
<organism evidence="4 5">
    <name type="scientific">Legionella bononiensis</name>
    <dbReference type="NCBI Taxonomy" id="2793102"/>
    <lineage>
        <taxon>Bacteria</taxon>
        <taxon>Pseudomonadati</taxon>
        <taxon>Pseudomonadota</taxon>
        <taxon>Gammaproteobacteria</taxon>
        <taxon>Legionellales</taxon>
        <taxon>Legionellaceae</taxon>
        <taxon>Legionella</taxon>
    </lineage>
</organism>
<comment type="similarity">
    <text evidence="1 3">Belongs to the HAD-like hydrolase superfamily. S-2-haloalkanoic acid dehalogenase family.</text>
</comment>
<dbReference type="SFLD" id="SFLDG01129">
    <property type="entry name" value="C1.5:_HAD__Beta-PGM__Phosphata"/>
    <property type="match status" value="1"/>
</dbReference>
<dbReference type="Proteomes" id="UP000809910">
    <property type="component" value="Unassembled WGS sequence"/>
</dbReference>
<dbReference type="InterPro" id="IPR036412">
    <property type="entry name" value="HAD-like_sf"/>
</dbReference>
<dbReference type="InterPro" id="IPR023198">
    <property type="entry name" value="PGP-like_dom2"/>
</dbReference>
<dbReference type="NCBIfam" id="TIGR01493">
    <property type="entry name" value="HAD-SF-IA-v2"/>
    <property type="match status" value="1"/>
</dbReference>
<keyword evidence="2 3" id="KW-0378">Hydrolase</keyword>
<dbReference type="Gene3D" id="1.10.150.240">
    <property type="entry name" value="Putative phosphatase, domain 2"/>
    <property type="match status" value="1"/>
</dbReference>
<dbReference type="InterPro" id="IPR023214">
    <property type="entry name" value="HAD_sf"/>
</dbReference>
<comment type="catalytic activity">
    <reaction evidence="3">
        <text>an (S)-2-haloacid + H2O = a (2R)-2-hydroxycarboxylate + a halide anion + H(+)</text>
        <dbReference type="Rhea" id="RHEA:11192"/>
        <dbReference type="ChEBI" id="CHEBI:15377"/>
        <dbReference type="ChEBI" id="CHEBI:15378"/>
        <dbReference type="ChEBI" id="CHEBI:16042"/>
        <dbReference type="ChEBI" id="CHEBI:58314"/>
        <dbReference type="ChEBI" id="CHEBI:137405"/>
        <dbReference type="EC" id="3.8.1.2"/>
    </reaction>
</comment>
<name>A0ABS1W6W0_9GAMM</name>
<gene>
    <name evidence="4" type="ORF">I5282_00600</name>
</gene>
<dbReference type="RefSeq" id="WP_203113850.1">
    <property type="nucleotide sequence ID" value="NZ_JADWVN010000002.1"/>
</dbReference>
<evidence type="ECO:0000256" key="2">
    <source>
        <dbReference type="ARBA" id="ARBA00022801"/>
    </source>
</evidence>
<dbReference type="PRINTS" id="PR00413">
    <property type="entry name" value="HADHALOGNASE"/>
</dbReference>
<evidence type="ECO:0000313" key="5">
    <source>
        <dbReference type="Proteomes" id="UP000809910"/>
    </source>
</evidence>
<dbReference type="EC" id="3.8.1.2" evidence="3"/>
<dbReference type="SUPFAM" id="SSF56784">
    <property type="entry name" value="HAD-like"/>
    <property type="match status" value="1"/>
</dbReference>
<comment type="caution">
    <text evidence="4">The sequence shown here is derived from an EMBL/GenBank/DDBJ whole genome shotgun (WGS) entry which is preliminary data.</text>
</comment>
<dbReference type="EMBL" id="JADWVN010000002">
    <property type="protein sequence ID" value="MBL7525065.1"/>
    <property type="molecule type" value="Genomic_DNA"/>
</dbReference>
<dbReference type="Gene3D" id="3.40.50.1000">
    <property type="entry name" value="HAD superfamily/HAD-like"/>
    <property type="match status" value="1"/>
</dbReference>
<dbReference type="Pfam" id="PF00702">
    <property type="entry name" value="Hydrolase"/>
    <property type="match status" value="1"/>
</dbReference>
<evidence type="ECO:0000256" key="1">
    <source>
        <dbReference type="ARBA" id="ARBA00008106"/>
    </source>
</evidence>
<evidence type="ECO:0000313" key="4">
    <source>
        <dbReference type="EMBL" id="MBL7525065.1"/>
    </source>
</evidence>
<dbReference type="SFLD" id="SFLDS00003">
    <property type="entry name" value="Haloacid_Dehalogenase"/>
    <property type="match status" value="1"/>
</dbReference>
<dbReference type="InterPro" id="IPR006439">
    <property type="entry name" value="HAD-SF_hydro_IA"/>
</dbReference>
<comment type="function">
    <text evidence="3">Catalyzes the hydrolytic dehalogenation of small (S)-2-haloalkanoic acids to yield the corresponding (R)-2-hydroxyalkanoic acids.</text>
</comment>
<reference evidence="4 5" key="1">
    <citation type="submission" date="2020-12" db="EMBL/GenBank/DDBJ databases">
        <title>WGS of Legionella: environmental sample.</title>
        <authorList>
            <person name="Cristino S."/>
            <person name="Girolamini L."/>
            <person name="Salaris S."/>
            <person name="Pascale M.R."/>
            <person name="Mazzotta M."/>
            <person name="Orsini M."/>
            <person name="Grottola A."/>
        </authorList>
    </citation>
    <scope>NUCLEOTIDE SEQUENCE [LARGE SCALE GENOMIC DNA]</scope>
    <source>
        <strain evidence="4 5">30cs62</strain>
    </source>
</reference>
<sequence>MKDVLFEKDLSRRDIISSVGFGGFAKRDGFFSELRIKNDDCSLPSPEGSIKFIAFDVFGTLVDWRGTMIREFAVLFEEKEITNVSCEEFIGLWVNAYSENMTKISEGTRPFATVDELNKIALNKTLEHYQILNKFTEPEREQMWMVWHRLEPWPDVPSGINKLKERFSIGVLSNGNIRLLEDLSKNAGFEWDIILSGELVQCYKPNPLVYQSAAKVLKLKASEILLVASHKYDLEAARQCGFKTAYIFRPLEFGTVKEEQIPGDDGFDFVTEGMDDLAKQVTVTAPNQKVGMCSLY</sequence>
<accession>A0ABS1W6W0</accession>
<dbReference type="NCBIfam" id="TIGR01428">
    <property type="entry name" value="HAD_type_II"/>
    <property type="match status" value="1"/>
</dbReference>
<dbReference type="InterPro" id="IPR006328">
    <property type="entry name" value="2-HAD"/>
</dbReference>
<evidence type="ECO:0000256" key="3">
    <source>
        <dbReference type="RuleBase" id="RU368077"/>
    </source>
</evidence>
<keyword evidence="5" id="KW-1185">Reference proteome</keyword>
<protein>
    <recommendedName>
        <fullName evidence="3">(S)-2-haloacid dehalogenase</fullName>
        <ecNumber evidence="3">3.8.1.2</ecNumber>
    </recommendedName>
    <alternativeName>
        <fullName evidence="3">2-haloalkanoic acid dehalogenase</fullName>
    </alternativeName>
    <alternativeName>
        <fullName evidence="3">Halocarboxylic acid halidohydrolase</fullName>
    </alternativeName>
    <alternativeName>
        <fullName evidence="3">L-2-haloacid dehalogenase</fullName>
    </alternativeName>
</protein>